<evidence type="ECO:0000259" key="6">
    <source>
        <dbReference type="PROSITE" id="PS51198"/>
    </source>
</evidence>
<evidence type="ECO:0000313" key="7">
    <source>
        <dbReference type="EMBL" id="MFK3864369.1"/>
    </source>
</evidence>
<dbReference type="SUPFAM" id="SSF52540">
    <property type="entry name" value="P-loop containing nucleoside triphosphate hydrolases"/>
    <property type="match status" value="1"/>
</dbReference>
<evidence type="ECO:0000256" key="5">
    <source>
        <dbReference type="PROSITE-ProRule" id="PRU00560"/>
    </source>
</evidence>
<dbReference type="Pfam" id="PF00580">
    <property type="entry name" value="UvrD-helicase"/>
    <property type="match status" value="1"/>
</dbReference>
<gene>
    <name evidence="7" type="ORF">ACI2JU_10825</name>
</gene>
<comment type="caution">
    <text evidence="7">The sequence shown here is derived from an EMBL/GenBank/DDBJ whole genome shotgun (WGS) entry which is preliminary data.</text>
</comment>
<feature type="domain" description="UvrD-like helicase ATP-binding" evidence="6">
    <location>
        <begin position="25"/>
        <end position="394"/>
    </location>
</feature>
<organism evidence="7 8">
    <name type="scientific">Pseudoalteromonas rhizosphaerae</name>
    <dbReference type="NCBI Taxonomy" id="2518973"/>
    <lineage>
        <taxon>Bacteria</taxon>
        <taxon>Pseudomonadati</taxon>
        <taxon>Pseudomonadota</taxon>
        <taxon>Gammaproteobacteria</taxon>
        <taxon>Alteromonadales</taxon>
        <taxon>Pseudoalteromonadaceae</taxon>
        <taxon>Pseudoalteromonas</taxon>
    </lineage>
</organism>
<dbReference type="EMBL" id="JBJDOT010000013">
    <property type="protein sequence ID" value="MFK3864369.1"/>
    <property type="molecule type" value="Genomic_DNA"/>
</dbReference>
<keyword evidence="4 5" id="KW-0067">ATP-binding</keyword>
<name>A0ABW8KXR2_9GAMM</name>
<dbReference type="Gene3D" id="3.40.50.300">
    <property type="entry name" value="P-loop containing nucleotide triphosphate hydrolases"/>
    <property type="match status" value="1"/>
</dbReference>
<evidence type="ECO:0000256" key="3">
    <source>
        <dbReference type="ARBA" id="ARBA00022806"/>
    </source>
</evidence>
<keyword evidence="8" id="KW-1185">Reference proteome</keyword>
<sequence length="639" mass="73033">MIKFSFTDEEIQSACKELGLPENTFEDKTSERRKIIDCWNNANIIACPGSGKTTVLLVKLLLLSQHMPFEDGSGICVLTHTNVAIDEIKNRLGNKVDLLFKYPNFFGTIQSFVDKFLALPAFRLHPETANSTFIKFDNGTIKKLKINAFYNIGFGKGDKKTLCNYLYGQANQDPASKKLNGKQKTEKAIELLNSLEFTLLDNIIRRPNGKTFLKDVNNEKYQAIRVICFDIWRRGILSFDDAFNFANWYLTEHSILIKNIISKRFSLLFADEMQDTQLHQMDIISSVFNEAVTKQYFGDPDQAIFNGFSDEKSAWRDNIVGFERLAISDSKRFGNEIAACINPFKQVLPSISGNTQKQSLQPTILLFDQPEQAVGLFVKQIHNHKLLDNDWRSTSARFNLVGSVGKAPAEDTKLTINSYVPNYSKKATKRKTNFDNLISYFQKRPAEETKQFGTKVYYELFVNALVAMLNLMPNNQYSKSKLLAELKENNPEFLTAFNLFIFNCIQQIETDTILPIDVKTKFINLLTQYNYQIPQNTSFINENQINSIDAFTQKNNVIVEDGIEIKVGTIHSIKGETHMATLLVENENYGASESSYFWDHKSGNDLFCPNNTYKRPKTSYAKLEQRLKTTYVAMSRPTH</sequence>
<dbReference type="Proteomes" id="UP001620262">
    <property type="component" value="Unassembled WGS sequence"/>
</dbReference>
<proteinExistence type="predicted"/>
<dbReference type="InterPro" id="IPR000212">
    <property type="entry name" value="DNA_helicase_UvrD/REP"/>
</dbReference>
<dbReference type="PANTHER" id="PTHR11070">
    <property type="entry name" value="UVRD / RECB / PCRA DNA HELICASE FAMILY MEMBER"/>
    <property type="match status" value="1"/>
</dbReference>
<dbReference type="InterPro" id="IPR014016">
    <property type="entry name" value="UvrD-like_ATP-bd"/>
</dbReference>
<reference evidence="7 8" key="1">
    <citation type="submission" date="2024-11" db="EMBL/GenBank/DDBJ databases">
        <title>The Natural Products Discovery Center: Release of the First 8490 Sequenced Strains for Exploring Actinobacteria Biosynthetic Diversity.</title>
        <authorList>
            <person name="Kalkreuter E."/>
            <person name="Kautsar S.A."/>
            <person name="Yang D."/>
            <person name="Bader C.D."/>
            <person name="Teijaro C.N."/>
            <person name="Fluegel L."/>
            <person name="Davis C.M."/>
            <person name="Simpson J.R."/>
            <person name="Lauterbach L."/>
            <person name="Steele A.D."/>
            <person name="Gui C."/>
            <person name="Meng S."/>
            <person name="Li G."/>
            <person name="Viehrig K."/>
            <person name="Ye F."/>
            <person name="Su P."/>
            <person name="Kiefer A.F."/>
            <person name="Nichols A."/>
            <person name="Cepeda A.J."/>
            <person name="Yan W."/>
            <person name="Fan B."/>
            <person name="Jiang Y."/>
            <person name="Adhikari A."/>
            <person name="Zheng C.-J."/>
            <person name="Schuster L."/>
            <person name="Cowan T.M."/>
            <person name="Smanski M.J."/>
            <person name="Chevrette M.G."/>
            <person name="De Carvalho L.P.S."/>
            <person name="Shen B."/>
        </authorList>
    </citation>
    <scope>NUCLEOTIDE SEQUENCE [LARGE SCALE GENOMIC DNA]</scope>
    <source>
        <strain evidence="7 8">NPDC078403</strain>
    </source>
</reference>
<evidence type="ECO:0000256" key="2">
    <source>
        <dbReference type="ARBA" id="ARBA00022801"/>
    </source>
</evidence>
<protein>
    <submittedName>
        <fullName evidence="7">UvrD-helicase domain-containing protein</fullName>
    </submittedName>
</protein>
<dbReference type="PANTHER" id="PTHR11070:SF3">
    <property type="entry name" value="DNA 3'-5' HELICASE"/>
    <property type="match status" value="1"/>
</dbReference>
<keyword evidence="1 5" id="KW-0547">Nucleotide-binding</keyword>
<evidence type="ECO:0000256" key="1">
    <source>
        <dbReference type="ARBA" id="ARBA00022741"/>
    </source>
</evidence>
<dbReference type="PROSITE" id="PS51198">
    <property type="entry name" value="UVRD_HELICASE_ATP_BIND"/>
    <property type="match status" value="1"/>
</dbReference>
<accession>A0ABW8KXR2</accession>
<evidence type="ECO:0000256" key="4">
    <source>
        <dbReference type="ARBA" id="ARBA00022840"/>
    </source>
</evidence>
<dbReference type="RefSeq" id="WP_404675414.1">
    <property type="nucleotide sequence ID" value="NZ_JBJDOT010000013.1"/>
</dbReference>
<dbReference type="InterPro" id="IPR027417">
    <property type="entry name" value="P-loop_NTPase"/>
</dbReference>
<keyword evidence="2 5" id="KW-0378">Hydrolase</keyword>
<keyword evidence="3 5" id="KW-0347">Helicase</keyword>
<feature type="binding site" evidence="5">
    <location>
        <begin position="46"/>
        <end position="53"/>
    </location>
    <ligand>
        <name>ATP</name>
        <dbReference type="ChEBI" id="CHEBI:30616"/>
    </ligand>
</feature>
<evidence type="ECO:0000313" key="8">
    <source>
        <dbReference type="Proteomes" id="UP001620262"/>
    </source>
</evidence>